<dbReference type="AlphaFoldDB" id="A0A8J6LL61"/>
<dbReference type="InterPro" id="IPR000182">
    <property type="entry name" value="GNAT_dom"/>
</dbReference>
<dbReference type="Gene3D" id="3.40.630.30">
    <property type="match status" value="1"/>
</dbReference>
<keyword evidence="1" id="KW-0808">Transferase</keyword>
<dbReference type="PANTHER" id="PTHR43792:SF8">
    <property type="entry name" value="[RIBOSOMAL PROTEIN US5]-ALANINE N-ACETYLTRANSFERASE"/>
    <property type="match status" value="1"/>
</dbReference>
<evidence type="ECO:0000256" key="3">
    <source>
        <dbReference type="ARBA" id="ARBA00038502"/>
    </source>
</evidence>
<dbReference type="Proteomes" id="UP000657177">
    <property type="component" value="Unassembled WGS sequence"/>
</dbReference>
<proteinExistence type="inferred from homology"/>
<evidence type="ECO:0000313" key="6">
    <source>
        <dbReference type="Proteomes" id="UP000657177"/>
    </source>
</evidence>
<dbReference type="SUPFAM" id="SSF55729">
    <property type="entry name" value="Acyl-CoA N-acyltransferases (Nat)"/>
    <property type="match status" value="1"/>
</dbReference>
<dbReference type="RefSeq" id="WP_181338586.1">
    <property type="nucleotide sequence ID" value="NZ_JAAKDE010000002.1"/>
</dbReference>
<dbReference type="PROSITE" id="PS51186">
    <property type="entry name" value="GNAT"/>
    <property type="match status" value="1"/>
</dbReference>
<comment type="similarity">
    <text evidence="3">Belongs to the acetyltransferase family. RimJ subfamily.</text>
</comment>
<dbReference type="InterPro" id="IPR051531">
    <property type="entry name" value="N-acetyltransferase"/>
</dbReference>
<accession>A0A8J6LL61</accession>
<reference evidence="5" key="1">
    <citation type="submission" date="2020-06" db="EMBL/GenBank/DDBJ databases">
        <title>Novel chitinolytic bacterium.</title>
        <authorList>
            <person name="Ungkulpasvich U."/>
            <person name="Kosugi A."/>
            <person name="Uke A."/>
        </authorList>
    </citation>
    <scope>NUCLEOTIDE SEQUENCE</scope>
    <source>
        <strain evidence="5">UUS1-1</strain>
    </source>
</reference>
<dbReference type="GO" id="GO:0008999">
    <property type="term" value="F:protein-N-terminal-alanine acetyltransferase activity"/>
    <property type="evidence" value="ECO:0007669"/>
    <property type="project" value="TreeGrafter"/>
</dbReference>
<protein>
    <submittedName>
        <fullName evidence="5">GNAT family N-acetyltransferase</fullName>
    </submittedName>
</protein>
<sequence length="187" mass="21655">MLDYDEILRQNSILEGERIVLRPFSLDDVNDVFLYASDEKVTKYLTWPPHADLAETEKIVREIYLNKPNVYAITLKDEPRCIGCIELRLCPEHHKASFGYVLNRNYWNRGYMTEALSLILDLAFSKLGLNRVESTHYAGNEASGRVMAKCGMKFEGKGRQEVKIKGIYHDVLHYGILKEEWLQNNTP</sequence>
<gene>
    <name evidence="5" type="ORF">G5B42_01025</name>
</gene>
<feature type="domain" description="N-acetyltransferase" evidence="4">
    <location>
        <begin position="19"/>
        <end position="183"/>
    </location>
</feature>
<keyword evidence="6" id="KW-1185">Reference proteome</keyword>
<evidence type="ECO:0000313" key="5">
    <source>
        <dbReference type="EMBL" id="MBA2132139.1"/>
    </source>
</evidence>
<evidence type="ECO:0000259" key="4">
    <source>
        <dbReference type="PROSITE" id="PS51186"/>
    </source>
</evidence>
<dbReference type="Pfam" id="PF13302">
    <property type="entry name" value="Acetyltransf_3"/>
    <property type="match status" value="1"/>
</dbReference>
<keyword evidence="2" id="KW-0012">Acyltransferase</keyword>
<dbReference type="GO" id="GO:0005737">
    <property type="term" value="C:cytoplasm"/>
    <property type="evidence" value="ECO:0007669"/>
    <property type="project" value="TreeGrafter"/>
</dbReference>
<name>A0A8J6LL61_9FIRM</name>
<organism evidence="5 6">
    <name type="scientific">Capillibacterium thermochitinicola</name>
    <dbReference type="NCBI Taxonomy" id="2699427"/>
    <lineage>
        <taxon>Bacteria</taxon>
        <taxon>Bacillati</taxon>
        <taxon>Bacillota</taxon>
        <taxon>Capillibacterium</taxon>
    </lineage>
</organism>
<dbReference type="PANTHER" id="PTHR43792">
    <property type="entry name" value="GNAT FAMILY, PUTATIVE (AFU_ORTHOLOGUE AFUA_3G00765)-RELATED-RELATED"/>
    <property type="match status" value="1"/>
</dbReference>
<comment type="caution">
    <text evidence="5">The sequence shown here is derived from an EMBL/GenBank/DDBJ whole genome shotgun (WGS) entry which is preliminary data.</text>
</comment>
<dbReference type="InterPro" id="IPR016181">
    <property type="entry name" value="Acyl_CoA_acyltransferase"/>
</dbReference>
<evidence type="ECO:0000256" key="1">
    <source>
        <dbReference type="ARBA" id="ARBA00022679"/>
    </source>
</evidence>
<evidence type="ECO:0000256" key="2">
    <source>
        <dbReference type="ARBA" id="ARBA00023315"/>
    </source>
</evidence>
<dbReference type="EMBL" id="JAAKDE010000002">
    <property type="protein sequence ID" value="MBA2132139.1"/>
    <property type="molecule type" value="Genomic_DNA"/>
</dbReference>